<evidence type="ECO:0000313" key="2">
    <source>
        <dbReference type="EMBL" id="EDW57550.1"/>
    </source>
</evidence>
<dbReference type="InterPro" id="IPR010562">
    <property type="entry name" value="Haemolymph_juvenile_hormone-bd"/>
</dbReference>
<dbReference type="PhylomeDB" id="B4M8M4"/>
<dbReference type="SMART" id="SM00700">
    <property type="entry name" value="JHBP"/>
    <property type="match status" value="1"/>
</dbReference>
<dbReference type="Gene3D" id="3.15.10.30">
    <property type="entry name" value="Haemolymph juvenile hormone binding protein"/>
    <property type="match status" value="1"/>
</dbReference>
<dbReference type="PANTHER" id="PTHR20993">
    <property type="entry name" value="GH07914P"/>
    <property type="match status" value="1"/>
</dbReference>
<keyword evidence="3" id="KW-1185">Reference proteome</keyword>
<evidence type="ECO:0000256" key="1">
    <source>
        <dbReference type="SAM" id="SignalP"/>
    </source>
</evidence>
<proteinExistence type="predicted"/>
<feature type="signal peptide" evidence="1">
    <location>
        <begin position="1"/>
        <end position="18"/>
    </location>
</feature>
<dbReference type="SMR" id="B4M8M4"/>
<dbReference type="Proteomes" id="UP000008792">
    <property type="component" value="Unassembled WGS sequence"/>
</dbReference>
<dbReference type="OrthoDB" id="6370791at2759"/>
<feature type="chain" id="PRO_5002814767" evidence="1">
    <location>
        <begin position="19"/>
        <end position="250"/>
    </location>
</feature>
<dbReference type="Pfam" id="PF06585">
    <property type="entry name" value="JHBP"/>
    <property type="match status" value="1"/>
</dbReference>
<keyword evidence="1" id="KW-0732">Signal</keyword>
<sequence>MKSLSLVAIILALAGSQAAKLVEPPSDIPSPLNAIDNIIVDVLESCKLRMVEGWPQYGIPPLAPFEIQHKNFNFGTGELHATGALDSLVVQGLNEFEIRTMSVNLILSRIKFELHFASLNLTTQYEADVEAGYHMARGGGAFLALEDLNMSGQIKYSTGVVGSNNNLRIKGIELNIVAGNVVSNIENLSKYRILNRKLNEIVAEFISLTINENTDFVADWVDSTVTPICNDLIGDRSLKDILDLIGGGSE</sequence>
<dbReference type="AlphaFoldDB" id="B4M8M4"/>
<accession>B4M8M4</accession>
<dbReference type="PANTHER" id="PTHR20993:SF0">
    <property type="entry name" value="GH07914P"/>
    <property type="match status" value="1"/>
</dbReference>
<protein>
    <submittedName>
        <fullName evidence="2">Uncharacterized protein</fullName>
    </submittedName>
</protein>
<dbReference type="InterPro" id="IPR038606">
    <property type="entry name" value="To_sf"/>
</dbReference>
<name>B4M8M4_DROVI</name>
<reference evidence="2 3" key="1">
    <citation type="journal article" date="2007" name="Nature">
        <title>Evolution of genes and genomes on the Drosophila phylogeny.</title>
        <authorList>
            <consortium name="Drosophila 12 Genomes Consortium"/>
            <person name="Clark A.G."/>
            <person name="Eisen M.B."/>
            <person name="Smith D.R."/>
            <person name="Bergman C.M."/>
            <person name="Oliver B."/>
            <person name="Markow T.A."/>
            <person name="Kaufman T.C."/>
            <person name="Kellis M."/>
            <person name="Gelbart W."/>
            <person name="Iyer V.N."/>
            <person name="Pollard D.A."/>
            <person name="Sackton T.B."/>
            <person name="Larracuente A.M."/>
            <person name="Singh N.D."/>
            <person name="Abad J.P."/>
            <person name="Abt D.N."/>
            <person name="Adryan B."/>
            <person name="Aguade M."/>
            <person name="Akashi H."/>
            <person name="Anderson W.W."/>
            <person name="Aquadro C.F."/>
            <person name="Ardell D.H."/>
            <person name="Arguello R."/>
            <person name="Artieri C.G."/>
            <person name="Barbash D.A."/>
            <person name="Barker D."/>
            <person name="Barsanti P."/>
            <person name="Batterham P."/>
            <person name="Batzoglou S."/>
            <person name="Begun D."/>
            <person name="Bhutkar A."/>
            <person name="Blanco E."/>
            <person name="Bosak S.A."/>
            <person name="Bradley R.K."/>
            <person name="Brand A.D."/>
            <person name="Brent M.R."/>
            <person name="Brooks A.N."/>
            <person name="Brown R.H."/>
            <person name="Butlin R.K."/>
            <person name="Caggese C."/>
            <person name="Calvi B.R."/>
            <person name="Bernardo de Carvalho A."/>
            <person name="Caspi A."/>
            <person name="Castrezana S."/>
            <person name="Celniker S.E."/>
            <person name="Chang J.L."/>
            <person name="Chapple C."/>
            <person name="Chatterji S."/>
            <person name="Chinwalla A."/>
            <person name="Civetta A."/>
            <person name="Clifton S.W."/>
            <person name="Comeron J.M."/>
            <person name="Costello J.C."/>
            <person name="Coyne J.A."/>
            <person name="Daub J."/>
            <person name="David R.G."/>
            <person name="Delcher A.L."/>
            <person name="Delehaunty K."/>
            <person name="Do C.B."/>
            <person name="Ebling H."/>
            <person name="Edwards K."/>
            <person name="Eickbush T."/>
            <person name="Evans J.D."/>
            <person name="Filipski A."/>
            <person name="Findeiss S."/>
            <person name="Freyhult E."/>
            <person name="Fulton L."/>
            <person name="Fulton R."/>
            <person name="Garcia A.C."/>
            <person name="Gardiner A."/>
            <person name="Garfield D.A."/>
            <person name="Garvin B.E."/>
            <person name="Gibson G."/>
            <person name="Gilbert D."/>
            <person name="Gnerre S."/>
            <person name="Godfrey J."/>
            <person name="Good R."/>
            <person name="Gotea V."/>
            <person name="Gravely B."/>
            <person name="Greenberg A.J."/>
            <person name="Griffiths-Jones S."/>
            <person name="Gross S."/>
            <person name="Guigo R."/>
            <person name="Gustafson E.A."/>
            <person name="Haerty W."/>
            <person name="Hahn M.W."/>
            <person name="Halligan D.L."/>
            <person name="Halpern A.L."/>
            <person name="Halter G.M."/>
            <person name="Han M.V."/>
            <person name="Heger A."/>
            <person name="Hillier L."/>
            <person name="Hinrichs A.S."/>
            <person name="Holmes I."/>
            <person name="Hoskins R.A."/>
            <person name="Hubisz M.J."/>
            <person name="Hultmark D."/>
            <person name="Huntley M.A."/>
            <person name="Jaffe D.B."/>
            <person name="Jagadeeshan S."/>
            <person name="Jeck W.R."/>
            <person name="Johnson J."/>
            <person name="Jones C.D."/>
            <person name="Jordan W.C."/>
            <person name="Karpen G.H."/>
            <person name="Kataoka E."/>
            <person name="Keightley P.D."/>
            <person name="Kheradpour P."/>
            <person name="Kirkness E.F."/>
            <person name="Koerich L.B."/>
            <person name="Kristiansen K."/>
            <person name="Kudrna D."/>
            <person name="Kulathinal R.J."/>
            <person name="Kumar S."/>
            <person name="Kwok R."/>
            <person name="Lander E."/>
            <person name="Langley C.H."/>
            <person name="Lapoint R."/>
            <person name="Lazzaro B.P."/>
            <person name="Lee S.J."/>
            <person name="Levesque L."/>
            <person name="Li R."/>
            <person name="Lin C.F."/>
            <person name="Lin M.F."/>
            <person name="Lindblad-Toh K."/>
            <person name="Llopart A."/>
            <person name="Long M."/>
            <person name="Low L."/>
            <person name="Lozovsky E."/>
            <person name="Lu J."/>
            <person name="Luo M."/>
            <person name="Machado C.A."/>
            <person name="Makalowski W."/>
            <person name="Marzo M."/>
            <person name="Matsuda M."/>
            <person name="Matzkin L."/>
            <person name="McAllister B."/>
            <person name="McBride C.S."/>
            <person name="McKernan B."/>
            <person name="McKernan K."/>
            <person name="Mendez-Lago M."/>
            <person name="Minx P."/>
            <person name="Mollenhauer M.U."/>
            <person name="Montooth K."/>
            <person name="Mount S.M."/>
            <person name="Mu X."/>
            <person name="Myers E."/>
            <person name="Negre B."/>
            <person name="Newfeld S."/>
            <person name="Nielsen R."/>
            <person name="Noor M.A."/>
            <person name="O'Grady P."/>
            <person name="Pachter L."/>
            <person name="Papaceit M."/>
            <person name="Parisi M.J."/>
            <person name="Parisi M."/>
            <person name="Parts L."/>
            <person name="Pedersen J.S."/>
            <person name="Pesole G."/>
            <person name="Phillippy A.M."/>
            <person name="Ponting C.P."/>
            <person name="Pop M."/>
            <person name="Porcelli D."/>
            <person name="Powell J.R."/>
            <person name="Prohaska S."/>
            <person name="Pruitt K."/>
            <person name="Puig M."/>
            <person name="Quesneville H."/>
            <person name="Ram K.R."/>
            <person name="Rand D."/>
            <person name="Rasmussen M.D."/>
            <person name="Reed L.K."/>
            <person name="Reenan R."/>
            <person name="Reily A."/>
            <person name="Remington K.A."/>
            <person name="Rieger T.T."/>
            <person name="Ritchie M.G."/>
            <person name="Robin C."/>
            <person name="Rogers Y.H."/>
            <person name="Rohde C."/>
            <person name="Rozas J."/>
            <person name="Rubenfield M.J."/>
            <person name="Ruiz A."/>
            <person name="Russo S."/>
            <person name="Salzberg S.L."/>
            <person name="Sanchez-Gracia A."/>
            <person name="Saranga D.J."/>
            <person name="Sato H."/>
            <person name="Schaeffer S.W."/>
            <person name="Schatz M.C."/>
            <person name="Schlenke T."/>
            <person name="Schwartz R."/>
            <person name="Segarra C."/>
            <person name="Singh R.S."/>
            <person name="Sirot L."/>
            <person name="Sirota M."/>
            <person name="Sisneros N.B."/>
            <person name="Smith C.D."/>
            <person name="Smith T.F."/>
            <person name="Spieth J."/>
            <person name="Stage D.E."/>
            <person name="Stark A."/>
            <person name="Stephan W."/>
            <person name="Strausberg R.L."/>
            <person name="Strempel S."/>
            <person name="Sturgill D."/>
            <person name="Sutton G."/>
            <person name="Sutton G.G."/>
            <person name="Tao W."/>
            <person name="Teichmann S."/>
            <person name="Tobari Y.N."/>
            <person name="Tomimura Y."/>
            <person name="Tsolas J.M."/>
            <person name="Valente V.L."/>
            <person name="Venter E."/>
            <person name="Venter J.C."/>
            <person name="Vicario S."/>
            <person name="Vieira F.G."/>
            <person name="Vilella A.J."/>
            <person name="Villasante A."/>
            <person name="Walenz B."/>
            <person name="Wang J."/>
            <person name="Wasserman M."/>
            <person name="Watts T."/>
            <person name="Wilson D."/>
            <person name="Wilson R.K."/>
            <person name="Wing R.A."/>
            <person name="Wolfner M.F."/>
            <person name="Wong A."/>
            <person name="Wong G.K."/>
            <person name="Wu C.I."/>
            <person name="Wu G."/>
            <person name="Yamamoto D."/>
            <person name="Yang H.P."/>
            <person name="Yang S.P."/>
            <person name="Yorke J.A."/>
            <person name="Yoshida K."/>
            <person name="Zdobnov E."/>
            <person name="Zhang P."/>
            <person name="Zhang Y."/>
            <person name="Zimin A.V."/>
            <person name="Baldwin J."/>
            <person name="Abdouelleil A."/>
            <person name="Abdulkadir J."/>
            <person name="Abebe A."/>
            <person name="Abera B."/>
            <person name="Abreu J."/>
            <person name="Acer S.C."/>
            <person name="Aftuck L."/>
            <person name="Alexander A."/>
            <person name="An P."/>
            <person name="Anderson E."/>
            <person name="Anderson S."/>
            <person name="Arachi H."/>
            <person name="Azer M."/>
            <person name="Bachantsang P."/>
            <person name="Barry A."/>
            <person name="Bayul T."/>
            <person name="Berlin A."/>
            <person name="Bessette D."/>
            <person name="Bloom T."/>
            <person name="Blye J."/>
            <person name="Boguslavskiy L."/>
            <person name="Bonnet C."/>
            <person name="Boukhgalter B."/>
            <person name="Bourzgui I."/>
            <person name="Brown A."/>
            <person name="Cahill P."/>
            <person name="Channer S."/>
            <person name="Cheshatsang Y."/>
            <person name="Chuda L."/>
            <person name="Citroen M."/>
            <person name="Collymore A."/>
            <person name="Cooke P."/>
            <person name="Costello M."/>
            <person name="D'Aco K."/>
            <person name="Daza R."/>
            <person name="De Haan G."/>
            <person name="DeGray S."/>
            <person name="DeMaso C."/>
            <person name="Dhargay N."/>
            <person name="Dooley K."/>
            <person name="Dooley E."/>
            <person name="Doricent M."/>
            <person name="Dorje P."/>
            <person name="Dorjee K."/>
            <person name="Dupes A."/>
            <person name="Elong R."/>
            <person name="Falk J."/>
            <person name="Farina A."/>
            <person name="Faro S."/>
            <person name="Ferguson D."/>
            <person name="Fisher S."/>
            <person name="Foley C.D."/>
            <person name="Franke A."/>
            <person name="Friedrich D."/>
            <person name="Gadbois L."/>
            <person name="Gearin G."/>
            <person name="Gearin C.R."/>
            <person name="Giannoukos G."/>
            <person name="Goode T."/>
            <person name="Graham J."/>
            <person name="Grandbois E."/>
            <person name="Grewal S."/>
            <person name="Gyaltsen K."/>
            <person name="Hafez N."/>
            <person name="Hagos B."/>
            <person name="Hall J."/>
            <person name="Henson C."/>
            <person name="Hollinger A."/>
            <person name="Honan T."/>
            <person name="Huard M.D."/>
            <person name="Hughes L."/>
            <person name="Hurhula B."/>
            <person name="Husby M.E."/>
            <person name="Kamat A."/>
            <person name="Kanga B."/>
            <person name="Kashin S."/>
            <person name="Khazanovich D."/>
            <person name="Kisner P."/>
            <person name="Lance K."/>
            <person name="Lara M."/>
            <person name="Lee W."/>
            <person name="Lennon N."/>
            <person name="Letendre F."/>
            <person name="LeVine R."/>
            <person name="Lipovsky A."/>
            <person name="Liu X."/>
            <person name="Liu J."/>
            <person name="Liu S."/>
            <person name="Lokyitsang T."/>
            <person name="Lokyitsang Y."/>
            <person name="Lubonja R."/>
            <person name="Lui A."/>
            <person name="MacDonald P."/>
            <person name="Magnisalis V."/>
            <person name="Maru K."/>
            <person name="Matthews C."/>
            <person name="McCusker W."/>
            <person name="McDonough S."/>
            <person name="Mehta T."/>
            <person name="Meldrim J."/>
            <person name="Meneus L."/>
            <person name="Mihai O."/>
            <person name="Mihalev A."/>
            <person name="Mihova T."/>
            <person name="Mittelman R."/>
            <person name="Mlenga V."/>
            <person name="Montmayeur A."/>
            <person name="Mulrain L."/>
            <person name="Navidi A."/>
            <person name="Naylor J."/>
            <person name="Negash T."/>
            <person name="Nguyen T."/>
            <person name="Nguyen N."/>
            <person name="Nicol R."/>
            <person name="Norbu C."/>
            <person name="Norbu N."/>
            <person name="Novod N."/>
            <person name="O'Neill B."/>
            <person name="Osman S."/>
            <person name="Markiewicz E."/>
            <person name="Oyono O.L."/>
            <person name="Patti C."/>
            <person name="Phunkhang P."/>
            <person name="Pierre F."/>
            <person name="Priest M."/>
            <person name="Raghuraman S."/>
            <person name="Rege F."/>
            <person name="Reyes R."/>
            <person name="Rise C."/>
            <person name="Rogov P."/>
            <person name="Ross K."/>
            <person name="Ryan E."/>
            <person name="Settipalli S."/>
            <person name="Shea T."/>
            <person name="Sherpa N."/>
            <person name="Shi L."/>
            <person name="Shih D."/>
            <person name="Sparrow T."/>
            <person name="Spaulding J."/>
            <person name="Stalker J."/>
            <person name="Stange-Thomann N."/>
            <person name="Stavropoulos S."/>
            <person name="Stone C."/>
            <person name="Strader C."/>
            <person name="Tesfaye S."/>
            <person name="Thomson T."/>
            <person name="Thoulutsang Y."/>
            <person name="Thoulutsang D."/>
            <person name="Topham K."/>
            <person name="Topping I."/>
            <person name="Tsamla T."/>
            <person name="Vassiliev H."/>
            <person name="Vo A."/>
            <person name="Wangchuk T."/>
            <person name="Wangdi T."/>
            <person name="Weiand M."/>
            <person name="Wilkinson J."/>
            <person name="Wilson A."/>
            <person name="Yadav S."/>
            <person name="Young G."/>
            <person name="Yu Q."/>
            <person name="Zembek L."/>
            <person name="Zhong D."/>
            <person name="Zimmer A."/>
            <person name="Zwirko Z."/>
            <person name="Jaffe D.B."/>
            <person name="Alvarez P."/>
            <person name="Brockman W."/>
            <person name="Butler J."/>
            <person name="Chin C."/>
            <person name="Gnerre S."/>
            <person name="Grabherr M."/>
            <person name="Kleber M."/>
            <person name="Mauceli E."/>
            <person name="MacCallum I."/>
        </authorList>
    </citation>
    <scope>NUCLEOTIDE SEQUENCE [LARGE SCALE GENOMIC DNA]</scope>
    <source>
        <strain evidence="3">Tucson 15010-1051.87</strain>
    </source>
</reference>
<dbReference type="STRING" id="7244.B4M8M4"/>
<evidence type="ECO:0000313" key="3">
    <source>
        <dbReference type="Proteomes" id="UP000008792"/>
    </source>
</evidence>
<dbReference type="eggNOG" id="ENOG502SB1B">
    <property type="taxonomic scope" value="Eukaryota"/>
</dbReference>
<dbReference type="KEGG" id="dvi:6633969"/>
<dbReference type="OMA" id="AGYHMAR"/>
<dbReference type="HOGENOM" id="CLU_084586_0_0_1"/>
<organism evidence="2 3">
    <name type="scientific">Drosophila virilis</name>
    <name type="common">Fruit fly</name>
    <dbReference type="NCBI Taxonomy" id="7244"/>
    <lineage>
        <taxon>Eukaryota</taxon>
        <taxon>Metazoa</taxon>
        <taxon>Ecdysozoa</taxon>
        <taxon>Arthropoda</taxon>
        <taxon>Hexapoda</taxon>
        <taxon>Insecta</taxon>
        <taxon>Pterygota</taxon>
        <taxon>Neoptera</taxon>
        <taxon>Endopterygota</taxon>
        <taxon>Diptera</taxon>
        <taxon>Brachycera</taxon>
        <taxon>Muscomorpha</taxon>
        <taxon>Ephydroidea</taxon>
        <taxon>Drosophilidae</taxon>
        <taxon>Drosophila</taxon>
    </lineage>
</organism>
<gene>
    <name evidence="2" type="primary">Dvir\GJ18082</name>
    <name evidence="2" type="ORF">Dvir_GJ18082</name>
</gene>
<dbReference type="EMBL" id="CH940654">
    <property type="protein sequence ID" value="EDW57550.1"/>
    <property type="molecule type" value="Genomic_DNA"/>
</dbReference>
<dbReference type="InParanoid" id="B4M8M4"/>